<evidence type="ECO:0000313" key="1">
    <source>
        <dbReference type="EMBL" id="GLT22695.1"/>
    </source>
</evidence>
<organism evidence="1 2">
    <name type="scientific">Zoogloea oryzae</name>
    <dbReference type="NCBI Taxonomy" id="310767"/>
    <lineage>
        <taxon>Bacteria</taxon>
        <taxon>Pseudomonadati</taxon>
        <taxon>Pseudomonadota</taxon>
        <taxon>Betaproteobacteria</taxon>
        <taxon>Rhodocyclales</taxon>
        <taxon>Zoogloeaceae</taxon>
        <taxon>Zoogloea</taxon>
    </lineage>
</organism>
<gene>
    <name evidence="1" type="ORF">GCM10007933_21550</name>
</gene>
<protein>
    <submittedName>
        <fullName evidence="1">Uncharacterized protein</fullName>
    </submittedName>
</protein>
<accession>A0ABQ6FD81</accession>
<name>A0ABQ6FD81_9RHOO</name>
<evidence type="ECO:0000313" key="2">
    <source>
        <dbReference type="Proteomes" id="UP001157167"/>
    </source>
</evidence>
<comment type="caution">
    <text evidence="1">The sequence shown here is derived from an EMBL/GenBank/DDBJ whole genome shotgun (WGS) entry which is preliminary data.</text>
</comment>
<sequence>MTWVNRTIIVPSPFVDAARAACEALAGAGGSGMYTVPLSASGELPATHWASSGPIDQDFADLLANPDALAAVATSAGLDPATLLAVLAASDVSDLDVESWPDTLARLGLLHIHSDPEGFR</sequence>
<proteinExistence type="predicted"/>
<reference evidence="2" key="1">
    <citation type="journal article" date="2019" name="Int. J. Syst. Evol. Microbiol.">
        <title>The Global Catalogue of Microorganisms (GCM) 10K type strain sequencing project: providing services to taxonomists for standard genome sequencing and annotation.</title>
        <authorList>
            <consortium name="The Broad Institute Genomics Platform"/>
            <consortium name="The Broad Institute Genome Sequencing Center for Infectious Disease"/>
            <person name="Wu L."/>
            <person name="Ma J."/>
        </authorList>
    </citation>
    <scope>NUCLEOTIDE SEQUENCE [LARGE SCALE GENOMIC DNA]</scope>
    <source>
        <strain evidence="2">NBRC 102407</strain>
    </source>
</reference>
<dbReference type="RefSeq" id="WP_284187980.1">
    <property type="nucleotide sequence ID" value="NZ_BSPX01000029.1"/>
</dbReference>
<dbReference type="Proteomes" id="UP001157167">
    <property type="component" value="Unassembled WGS sequence"/>
</dbReference>
<keyword evidence="2" id="KW-1185">Reference proteome</keyword>
<dbReference type="EMBL" id="BSPX01000029">
    <property type="protein sequence ID" value="GLT22695.1"/>
    <property type="molecule type" value="Genomic_DNA"/>
</dbReference>